<dbReference type="Gene3D" id="2.60.40.10">
    <property type="entry name" value="Immunoglobulins"/>
    <property type="match status" value="1"/>
</dbReference>
<feature type="region of interest" description="Disordered" evidence="6">
    <location>
        <begin position="28"/>
        <end position="61"/>
    </location>
</feature>
<dbReference type="InterPro" id="IPR032675">
    <property type="entry name" value="LRR_dom_sf"/>
</dbReference>
<evidence type="ECO:0000256" key="4">
    <source>
        <dbReference type="ARBA" id="ARBA00023157"/>
    </source>
</evidence>
<dbReference type="Gene3D" id="3.80.10.10">
    <property type="entry name" value="Ribonuclease Inhibitor"/>
    <property type="match status" value="2"/>
</dbReference>
<dbReference type="PROSITE" id="PS51450">
    <property type="entry name" value="LRR"/>
    <property type="match status" value="3"/>
</dbReference>
<evidence type="ECO:0000256" key="6">
    <source>
        <dbReference type="SAM" id="MobiDB-lite"/>
    </source>
</evidence>
<dbReference type="SUPFAM" id="SSF48726">
    <property type="entry name" value="Immunoglobulin"/>
    <property type="match status" value="1"/>
</dbReference>
<keyword evidence="5" id="KW-0325">Glycoprotein</keyword>
<evidence type="ECO:0000256" key="7">
    <source>
        <dbReference type="SAM" id="Phobius"/>
    </source>
</evidence>
<feature type="region of interest" description="Disordered" evidence="6">
    <location>
        <begin position="891"/>
        <end position="959"/>
    </location>
</feature>
<feature type="compositionally biased region" description="Low complexity" evidence="6">
    <location>
        <begin position="914"/>
        <end position="926"/>
    </location>
</feature>
<feature type="transmembrane region" description="Helical" evidence="7">
    <location>
        <begin position="550"/>
        <end position="572"/>
    </location>
</feature>
<dbReference type="FunFam" id="3.80.10.10:FF:000082">
    <property type="entry name" value="Leucine-rich repeat-containing 24"/>
    <property type="match status" value="1"/>
</dbReference>
<proteinExistence type="predicted"/>
<dbReference type="SMART" id="SM00082">
    <property type="entry name" value="LRRCT"/>
    <property type="match status" value="1"/>
</dbReference>
<dbReference type="SMART" id="SM00408">
    <property type="entry name" value="IGc2"/>
    <property type="match status" value="1"/>
</dbReference>
<keyword evidence="7" id="KW-0812">Transmembrane</keyword>
<dbReference type="SMART" id="SM00409">
    <property type="entry name" value="IG"/>
    <property type="match status" value="1"/>
</dbReference>
<reference evidence="9" key="1">
    <citation type="submission" date="2014-11" db="EMBL/GenBank/DDBJ databases">
        <authorList>
            <person name="Geib S."/>
        </authorList>
    </citation>
    <scope>NUCLEOTIDE SEQUENCE</scope>
</reference>
<evidence type="ECO:0000259" key="8">
    <source>
        <dbReference type="PROSITE" id="PS50835"/>
    </source>
</evidence>
<dbReference type="Pfam" id="PF13855">
    <property type="entry name" value="LRR_8"/>
    <property type="match status" value="2"/>
</dbReference>
<feature type="compositionally biased region" description="Polar residues" evidence="6">
    <location>
        <begin position="824"/>
        <end position="835"/>
    </location>
</feature>
<accession>A0A0A1XT83</accession>
<reference evidence="9" key="2">
    <citation type="journal article" date="2015" name="Gigascience">
        <title>Reconstructing a comprehensive transcriptome assembly of a white-pupal translocated strain of the pest fruit fly Bactrocera cucurbitae.</title>
        <authorList>
            <person name="Sim S.B."/>
            <person name="Calla B."/>
            <person name="Hall B."/>
            <person name="DeRego T."/>
            <person name="Geib S.M."/>
        </authorList>
    </citation>
    <scope>NUCLEOTIDE SEQUENCE</scope>
</reference>
<dbReference type="PROSITE" id="PS50835">
    <property type="entry name" value="IG_LIKE"/>
    <property type="match status" value="1"/>
</dbReference>
<dbReference type="InterPro" id="IPR003599">
    <property type="entry name" value="Ig_sub"/>
</dbReference>
<sequence>MLKSTYLTHLIAEKATTTTANMQKLQQKECTNCRSRRRQQRTTTPQHHHHHHQSTRQSQERLKYRATTARLLPPLWPLLISTLLLTGQPPSALATRFNRQSQGHISYGAAGGANSLPSPHFPLDANTVYTSNAAAPGKHHANMNNDVYSVADSQAMTDDYMAQFGKPAASPPPPIIPPYLTHADNTLIVHHQPQLSSCQTVCACKWKGGKQTVECIDRQLIQIPENIDPSTQVLDMSGNKLQTLSNEKFIRANLLNLQKLYLRSCKIGEIEPETFKGLTNLVELDLSHNLLVVVPSLALSYISSLRELTLASNHIHKIESNSFASTPSLHKLDLSHCDIQTIAPLAFDGLEGLTLLRLNGNKLGVLQTRTIETLSKLHGIELHDNPWLCDCRMRDAKIWLTQKNIPYPVAPLCAGGPERVIDRTFSELQVEDFACRPEMLPISHYVEATMGENASVVCRAKAIPTAVINWYWNGRLLSNNSAFSSYQRVHIYENGHFEKHSRLVLTNAQETDSSEFYCVAENRAGTAEANFTLHVSMRAAGMASLGSGQIVGLSAALVVLIVCILLAVMFLLMRVKRQPYTESKTPNHMEVVTSVNHQNSITNKTQPITGNGSIGGVVIANGGIPNCIDTSGTLERKGSAAMSANEGGFANPVQKPPRLTDLPYSATGYDNNGSVLSTAPCYLSPTASAGNNPDLINDTKRFGSDEFADLKIPAILTANLGTELGNSSGEYSRAGGCDSLYPSGLWEHTPAGTSSADDLFMKRYTDKTPIIESNQLYDLHERTVDYFSKTFPRTHYNNLQLAGGCASTNGSTAGGVGGMMHNPSTSSAALLHNSNGGMGGTHSTASTTTTNLSGSSGAYVGSGYPNDYGLPLVPGAEHQHNHHLQMHPLQQLQQHMTAAAASQHGIGGNGSGSGNSSNHSSPHFSSRTLPRLHEHSGSGSSSSGAGLSSSRSSPTPATTAVAVTVTQNGTGQAHTSILPNGQPVNAKTLRVWQKGGVPVLPPVTALKRALTSNSRNSPDEGYQEGCGTDV</sequence>
<dbReference type="InterPro" id="IPR000483">
    <property type="entry name" value="Cys-rich_flank_reg_C"/>
</dbReference>
<gene>
    <name evidence="9" type="primary">TPBG_2</name>
    <name evidence="9" type="ORF">g.53214</name>
</gene>
<dbReference type="PANTHER" id="PTHR24366">
    <property type="entry name" value="IG(IMMUNOGLOBULIN) AND LRR(LEUCINE RICH REPEAT) DOMAINS"/>
    <property type="match status" value="1"/>
</dbReference>
<evidence type="ECO:0000313" key="9">
    <source>
        <dbReference type="EMBL" id="JAD14276.1"/>
    </source>
</evidence>
<organism evidence="9">
    <name type="scientific">Zeugodacus cucurbitae</name>
    <name type="common">Melon fruit fly</name>
    <name type="synonym">Bactrocera cucurbitae</name>
    <dbReference type="NCBI Taxonomy" id="28588"/>
    <lineage>
        <taxon>Eukaryota</taxon>
        <taxon>Metazoa</taxon>
        <taxon>Ecdysozoa</taxon>
        <taxon>Arthropoda</taxon>
        <taxon>Hexapoda</taxon>
        <taxon>Insecta</taxon>
        <taxon>Pterygota</taxon>
        <taxon>Neoptera</taxon>
        <taxon>Endopterygota</taxon>
        <taxon>Diptera</taxon>
        <taxon>Brachycera</taxon>
        <taxon>Muscomorpha</taxon>
        <taxon>Tephritoidea</taxon>
        <taxon>Tephritidae</taxon>
        <taxon>Zeugodacus</taxon>
        <taxon>Zeugodacus</taxon>
    </lineage>
</organism>
<feature type="region of interest" description="Disordered" evidence="6">
    <location>
        <begin position="824"/>
        <end position="850"/>
    </location>
</feature>
<evidence type="ECO:0000256" key="1">
    <source>
        <dbReference type="ARBA" id="ARBA00022614"/>
    </source>
</evidence>
<keyword evidence="1" id="KW-0433">Leucine-rich repeat</keyword>
<feature type="compositionally biased region" description="Low complexity" evidence="6">
    <location>
        <begin position="841"/>
        <end position="850"/>
    </location>
</feature>
<dbReference type="InterPro" id="IPR013783">
    <property type="entry name" value="Ig-like_fold"/>
</dbReference>
<dbReference type="Pfam" id="PF07679">
    <property type="entry name" value="I-set"/>
    <property type="match status" value="1"/>
</dbReference>
<dbReference type="InterPro" id="IPR001611">
    <property type="entry name" value="Leu-rich_rpt"/>
</dbReference>
<dbReference type="InterPro" id="IPR013098">
    <property type="entry name" value="Ig_I-set"/>
</dbReference>
<keyword evidence="7" id="KW-1133">Transmembrane helix</keyword>
<feature type="domain" description="Ig-like" evidence="8">
    <location>
        <begin position="437"/>
        <end position="536"/>
    </location>
</feature>
<dbReference type="InterPro" id="IPR036179">
    <property type="entry name" value="Ig-like_dom_sf"/>
</dbReference>
<protein>
    <submittedName>
        <fullName evidence="9">Trophoblast glycoprotein</fullName>
    </submittedName>
</protein>
<feature type="region of interest" description="Disordered" evidence="6">
    <location>
        <begin position="1011"/>
        <end position="1030"/>
    </location>
</feature>
<dbReference type="SMART" id="SM00369">
    <property type="entry name" value="LRR_TYP"/>
    <property type="match status" value="5"/>
</dbReference>
<dbReference type="InterPro" id="IPR003598">
    <property type="entry name" value="Ig_sub2"/>
</dbReference>
<keyword evidence="2" id="KW-0732">Signal</keyword>
<evidence type="ECO:0000256" key="2">
    <source>
        <dbReference type="ARBA" id="ARBA00022729"/>
    </source>
</evidence>
<evidence type="ECO:0000256" key="3">
    <source>
        <dbReference type="ARBA" id="ARBA00022737"/>
    </source>
</evidence>
<keyword evidence="7" id="KW-0472">Membrane</keyword>
<evidence type="ECO:0000256" key="5">
    <source>
        <dbReference type="ARBA" id="ARBA00023180"/>
    </source>
</evidence>
<dbReference type="InterPro" id="IPR003591">
    <property type="entry name" value="Leu-rich_rpt_typical-subtyp"/>
</dbReference>
<keyword evidence="4" id="KW-1015">Disulfide bond</keyword>
<dbReference type="InterPro" id="IPR007110">
    <property type="entry name" value="Ig-like_dom"/>
</dbReference>
<feature type="compositionally biased region" description="Basic residues" evidence="6">
    <location>
        <begin position="34"/>
        <end position="54"/>
    </location>
</feature>
<dbReference type="PANTHER" id="PTHR24366:SF136">
    <property type="entry name" value="KEKKON 1, ISOFORM B"/>
    <property type="match status" value="1"/>
</dbReference>
<name>A0A0A1XT83_ZEUCU</name>
<dbReference type="SUPFAM" id="SSF52058">
    <property type="entry name" value="L domain-like"/>
    <property type="match status" value="1"/>
</dbReference>
<keyword evidence="3" id="KW-0677">Repeat</keyword>
<dbReference type="AlphaFoldDB" id="A0A0A1XT83"/>
<dbReference type="EMBL" id="GBXI01000016">
    <property type="protein sequence ID" value="JAD14276.1"/>
    <property type="molecule type" value="Transcribed_RNA"/>
</dbReference>
<dbReference type="GO" id="GO:0071944">
    <property type="term" value="C:cell periphery"/>
    <property type="evidence" value="ECO:0007669"/>
    <property type="project" value="UniProtKB-ARBA"/>
</dbReference>
<feature type="compositionally biased region" description="Low complexity" evidence="6">
    <location>
        <begin position="937"/>
        <end position="959"/>
    </location>
</feature>